<keyword evidence="10" id="KW-0548">Nucleotidyltransferase</keyword>
<keyword evidence="16" id="KW-0862">Zinc</keyword>
<keyword evidence="6" id="KW-0815">Transposition</keyword>
<evidence type="ECO:0000256" key="37">
    <source>
        <dbReference type="SAM" id="MobiDB-lite"/>
    </source>
</evidence>
<dbReference type="SUPFAM" id="SSF53098">
    <property type="entry name" value="Ribonuclease H-like"/>
    <property type="match status" value="1"/>
</dbReference>
<feature type="domain" description="Integrase catalytic" evidence="38">
    <location>
        <begin position="407"/>
        <end position="573"/>
    </location>
</feature>
<keyword evidence="18" id="KW-0067">ATP-binding</keyword>
<keyword evidence="17" id="KW-0378">Hydrolase</keyword>
<evidence type="ECO:0000256" key="6">
    <source>
        <dbReference type="ARBA" id="ARBA00022578"/>
    </source>
</evidence>
<keyword evidence="9" id="KW-0808">Transferase</keyword>
<dbReference type="PROSITE" id="PS50994">
    <property type="entry name" value="INTEGRASE"/>
    <property type="match status" value="1"/>
</dbReference>
<dbReference type="PANTHER" id="PTHR42648">
    <property type="entry name" value="TRANSPOSASE, PUTATIVE-RELATED"/>
    <property type="match status" value="1"/>
</dbReference>
<dbReference type="GO" id="GO:0005524">
    <property type="term" value="F:ATP binding"/>
    <property type="evidence" value="ECO:0007669"/>
    <property type="project" value="UniProtKB-KW"/>
</dbReference>
<comment type="catalytic activity">
    <reaction evidence="1">
        <text>Endonucleolytic cleavage to 5'-phosphomonoester.</text>
        <dbReference type="EC" id="3.1.26.4"/>
    </reaction>
</comment>
<evidence type="ECO:0000256" key="29">
    <source>
        <dbReference type="ARBA" id="ARBA00025590"/>
    </source>
</evidence>
<evidence type="ECO:0000256" key="7">
    <source>
        <dbReference type="ARBA" id="ARBA00022612"/>
    </source>
</evidence>
<sequence>MLKILSNGQQARGSVPLFTILQRAMTLAMQATDITIIMRKLRDLHFEGKEPAFIFNANVQSIISQIDTKELTQYEPLIKDCILNALTGPYSTINKEFRTSQSPYSISDIYTRISAEYDYITTTQSARPKCSYCHIVGHTRDQCFKAVAPSTANPIPKAKSNTRTPRSSPTHRKQSAKSSKITNNITVDRTTEHDHYWLRPDSLPINEDQHFILDSGASVTVVKNGSILHDLHQTASPPVISSSQNIPMRCTGQGTLRLKLYHSKTIDIPAYVIPELEHNLLSTNSLEHHDIFVDAKHGTLESRDGNTLAQFVRFNSLPWLTFHHVVIPPHARINNLIQKFPLDVVHRLLGHVNVKSLQQSIKNKTFDHFTIEDIDWTGISTFQCITCLQGKSRKHNHTVGSRLKYQKNYEPFQYIHTDVFGPVSVDKPYPSWFVAFTDEATRFRWVFPLENKTADLMLHVITALVNTIKRQFNSKVLCFQFDHGREYDNKLLQNYLESNGIQSIFNSVADSASNGVAERMNLTLLNDCRTLLKAAQLPDNLWFYAIQFSTVIRNSVYNESIKSSPRAIAGLSGLDVKTILPFGQPVIAHRTKTSSKLHSRGEPGFALTPSTHSYGYLIYIPRTQTIIDTANYAVVKQNVSTSHSADQNASIIDPLLDAFNDHVHDTDSPLQTPSSVSDTHVSSSDESPGPTDRTQSVDTSTYNSDPDYVYQTDTDYDTQSDESNSDDSSLDQYLDPIPDSFSSTHNSKPSTDSTPSGGTPSRSNILHSGKIDKLPFYGNSLPTSTGLGGSNKPRISTHQQDLIRRIEERKRQRSDDIETDSKDDNSHRNKKSKQTVNYIKATNHSINAIKSIPLQTSTFYPQAITYNNNETEKQLFQEAYEKEISQLKKMGTWDETAIEEELVDKNKIINSMFIFTIKRDGTHKCRLVARGDQQKDGTYNTDMTANTVHHYALMTCLSNCLSNSYDIIQLDISSAYLYADIDETLYIRAPPHMNMKNKVFQLQKSLYGLKQSGANWYKLIKGFLTDKLNMTEVLGWPCVFMKRKDKQVLIICLFVDDMILFTNSNKMATDAIELLKTRFATKVINDGKDNTINKYDILGMEIEYVKNQSMKFGMEKSLEEKLPTLGIDLSKLRKVPGTPGLIIEKEDIKVTKQEYNQKVKWMQQIIGLASYVGYKYRFDLLYYINVLARHTLYPSGTVIQLAKELIQYLWNTRGRKLIWLKSNNSNTHNKLNIICDASFANQENFKSQYGHIIKLNDNIIAGTSSKSTITCSSSTEAELYSVSQAIPQFELLTALSKRIEDKL</sequence>
<dbReference type="GO" id="GO:0008270">
    <property type="term" value="F:zinc ion binding"/>
    <property type="evidence" value="ECO:0007669"/>
    <property type="project" value="UniProtKB-KW"/>
</dbReference>
<evidence type="ECO:0000256" key="14">
    <source>
        <dbReference type="ARBA" id="ARBA00022750"/>
    </source>
</evidence>
<dbReference type="InterPro" id="IPR043502">
    <property type="entry name" value="DNA/RNA_pol_sf"/>
</dbReference>
<evidence type="ECO:0000313" key="40">
    <source>
        <dbReference type="Proteomes" id="UP000000689"/>
    </source>
</evidence>
<dbReference type="GO" id="GO:0003677">
    <property type="term" value="F:DNA binding"/>
    <property type="evidence" value="ECO:0007669"/>
    <property type="project" value="UniProtKB-KW"/>
</dbReference>
<evidence type="ECO:0000256" key="34">
    <source>
        <dbReference type="ARBA" id="ARBA00048173"/>
    </source>
</evidence>
<dbReference type="OrthoDB" id="5423336at2759"/>
<keyword evidence="21" id="KW-0229">DNA integration</keyword>
<keyword evidence="11" id="KW-0540">Nuclease</keyword>
<comment type="function">
    <text evidence="29">Reverse transcriptase/ribonuclease H (RT) is a multifunctional enzyme that catalyzes the conversion of the retro-elements RNA genome into dsDNA within the VLP. The enzyme displays a DNA polymerase activity that can copy either DNA or RNA templates, and a ribonuclease H (RNase H) activity that cleaves the RNA strand of RNA-DNA heteroduplexes during plus-strand synthesis and hydrolyzes RNA primers. The conversion leads to a linear dsDNA copy of the retrotransposon that includes long terminal repeats (LTRs) at both ends.</text>
</comment>
<evidence type="ECO:0000256" key="23">
    <source>
        <dbReference type="ARBA" id="ARBA00022932"/>
    </source>
</evidence>
<comment type="catalytic activity">
    <reaction evidence="34">
        <text>DNA(n) + a 2'-deoxyribonucleoside 5'-triphosphate = DNA(n+1) + diphosphate</text>
        <dbReference type="Rhea" id="RHEA:22508"/>
        <dbReference type="Rhea" id="RHEA-COMP:17339"/>
        <dbReference type="Rhea" id="RHEA-COMP:17340"/>
        <dbReference type="ChEBI" id="CHEBI:33019"/>
        <dbReference type="ChEBI" id="CHEBI:61560"/>
        <dbReference type="ChEBI" id="CHEBI:173112"/>
        <dbReference type="EC" id="2.7.7.49"/>
    </reaction>
</comment>
<evidence type="ECO:0000259" key="38">
    <source>
        <dbReference type="PROSITE" id="PS50994"/>
    </source>
</evidence>
<comment type="function">
    <text evidence="2">The aspartyl protease (PR) mediates the proteolytic cleavages of the Gag and Gag-Pol polyproteins after assembly of the VLP.</text>
</comment>
<dbReference type="GO" id="GO:0003964">
    <property type="term" value="F:RNA-directed DNA polymerase activity"/>
    <property type="evidence" value="ECO:0007669"/>
    <property type="project" value="UniProtKB-KW"/>
</dbReference>
<dbReference type="InterPro" id="IPR013103">
    <property type="entry name" value="RVT_2"/>
</dbReference>
<keyword evidence="23" id="KW-0239">DNA-directed DNA polymerase</keyword>
<dbReference type="GO" id="GO:0003723">
    <property type="term" value="F:RNA binding"/>
    <property type="evidence" value="ECO:0007669"/>
    <property type="project" value="UniProtKB-KW"/>
</dbReference>
<dbReference type="RefSeq" id="XP_003669863.1">
    <property type="nucleotide sequence ID" value="XM_003669815.1"/>
</dbReference>
<keyword evidence="12" id="KW-0479">Metal-binding</keyword>
<organism evidence="39 40">
    <name type="scientific">Naumovozyma dairenensis (strain ATCC 10597 / BCRC 20456 / CBS 421 / NBRC 0211 / NRRL Y-12639)</name>
    <name type="common">Saccharomyces dairenensis</name>
    <dbReference type="NCBI Taxonomy" id="1071378"/>
    <lineage>
        <taxon>Eukaryota</taxon>
        <taxon>Fungi</taxon>
        <taxon>Dikarya</taxon>
        <taxon>Ascomycota</taxon>
        <taxon>Saccharomycotina</taxon>
        <taxon>Saccharomycetes</taxon>
        <taxon>Saccharomycetales</taxon>
        <taxon>Saccharomycetaceae</taxon>
        <taxon>Naumovozyma</taxon>
    </lineage>
</organism>
<evidence type="ECO:0000256" key="24">
    <source>
        <dbReference type="ARBA" id="ARBA00023113"/>
    </source>
</evidence>
<accession>G0WA09</accession>
<comment type="function">
    <text evidence="36">Capsid protein (CA) is the structural component of the virus-like particle (VLP), forming the shell that encapsulates the retrotransposons dimeric RNA genome. The particles are assembled from trimer-clustered units and there are holes in the capsid shells that allow for the diffusion of macromolecules. CA also has nucleocapsid-like chaperone activity, promoting primer tRNA(i)-Met annealing to the multipartite primer-binding site (PBS), dimerization of Ty1 RNA and initiation of reverse transcription.</text>
</comment>
<evidence type="ECO:0000256" key="4">
    <source>
        <dbReference type="ARBA" id="ARBA00004496"/>
    </source>
</evidence>
<evidence type="ECO:0000256" key="13">
    <source>
        <dbReference type="ARBA" id="ARBA00022741"/>
    </source>
</evidence>
<keyword evidence="16" id="KW-0863">Zinc-finger</keyword>
<keyword evidence="19" id="KW-0460">Magnesium</keyword>
<keyword evidence="20" id="KW-0694">RNA-binding</keyword>
<evidence type="ECO:0000256" key="15">
    <source>
        <dbReference type="ARBA" id="ARBA00022759"/>
    </source>
</evidence>
<keyword evidence="26" id="KW-0233">DNA recombination</keyword>
<dbReference type="GO" id="GO:0003887">
    <property type="term" value="F:DNA-directed DNA polymerase activity"/>
    <property type="evidence" value="ECO:0007669"/>
    <property type="project" value="UniProtKB-KW"/>
</dbReference>
<evidence type="ECO:0000256" key="16">
    <source>
        <dbReference type="ARBA" id="ARBA00022771"/>
    </source>
</evidence>
<keyword evidence="8" id="KW-0645">Protease</keyword>
<feature type="compositionally biased region" description="Low complexity" evidence="37">
    <location>
        <begin position="747"/>
        <end position="763"/>
    </location>
</feature>
<dbReference type="GO" id="GO:0032196">
    <property type="term" value="P:transposition"/>
    <property type="evidence" value="ECO:0007669"/>
    <property type="project" value="UniProtKB-KW"/>
</dbReference>
<keyword evidence="25" id="KW-0238">DNA-binding</keyword>
<evidence type="ECO:0000256" key="33">
    <source>
        <dbReference type="ARBA" id="ARBA00033113"/>
    </source>
</evidence>
<feature type="compositionally biased region" description="Polar residues" evidence="37">
    <location>
        <begin position="176"/>
        <end position="185"/>
    </location>
</feature>
<evidence type="ECO:0000313" key="39">
    <source>
        <dbReference type="EMBL" id="CCD24620.1"/>
    </source>
</evidence>
<keyword evidence="24" id="KW-0917">Virion maturation</keyword>
<keyword evidence="13" id="KW-0547">Nucleotide-binding</keyword>
<evidence type="ECO:0000256" key="17">
    <source>
        <dbReference type="ARBA" id="ARBA00022801"/>
    </source>
</evidence>
<evidence type="ECO:0000256" key="32">
    <source>
        <dbReference type="ARBA" id="ARBA00032154"/>
    </source>
</evidence>
<dbReference type="GO" id="GO:0005634">
    <property type="term" value="C:nucleus"/>
    <property type="evidence" value="ECO:0007669"/>
    <property type="project" value="UniProtKB-SubCell"/>
</dbReference>
<dbReference type="Pfam" id="PF00665">
    <property type="entry name" value="rve"/>
    <property type="match status" value="1"/>
</dbReference>
<evidence type="ECO:0000256" key="28">
    <source>
        <dbReference type="ARBA" id="ARBA00023268"/>
    </source>
</evidence>
<evidence type="ECO:0000256" key="26">
    <source>
        <dbReference type="ARBA" id="ARBA00023172"/>
    </source>
</evidence>
<dbReference type="HOGENOM" id="CLU_244151_0_0_1"/>
<comment type="subcellular location">
    <subcellularLocation>
        <location evidence="4">Cytoplasm</location>
    </subcellularLocation>
    <subcellularLocation>
        <location evidence="3">Nucleus</location>
    </subcellularLocation>
</comment>
<keyword evidence="7" id="KW-1188">Viral release from host cell</keyword>
<evidence type="ECO:0000256" key="21">
    <source>
        <dbReference type="ARBA" id="ARBA00022908"/>
    </source>
</evidence>
<keyword evidence="28" id="KW-0511">Multifunctional enzyme</keyword>
<keyword evidence="40" id="KW-1185">Reference proteome</keyword>
<dbReference type="Pfam" id="PF22936">
    <property type="entry name" value="Pol_BBD"/>
    <property type="match status" value="1"/>
</dbReference>
<feature type="compositionally biased region" description="Polar residues" evidence="37">
    <location>
        <begin position="692"/>
        <end position="704"/>
    </location>
</feature>
<evidence type="ECO:0000256" key="12">
    <source>
        <dbReference type="ARBA" id="ARBA00022723"/>
    </source>
</evidence>
<dbReference type="GeneID" id="11495277"/>
<proteinExistence type="predicted"/>
<keyword evidence="15" id="KW-0255">Endonuclease</keyword>
<evidence type="ECO:0000256" key="22">
    <source>
        <dbReference type="ARBA" id="ARBA00022918"/>
    </source>
</evidence>
<evidence type="ECO:0000256" key="35">
    <source>
        <dbReference type="ARBA" id="ARBA00049244"/>
    </source>
</evidence>
<dbReference type="InterPro" id="IPR036397">
    <property type="entry name" value="RNaseH_sf"/>
</dbReference>
<evidence type="ECO:0000256" key="25">
    <source>
        <dbReference type="ARBA" id="ARBA00023125"/>
    </source>
</evidence>
<keyword evidence="22" id="KW-0695">RNA-directed DNA polymerase</keyword>
<feature type="compositionally biased region" description="Acidic residues" evidence="37">
    <location>
        <begin position="714"/>
        <end position="729"/>
    </location>
</feature>
<keyword evidence="27" id="KW-0539">Nucleus</keyword>
<evidence type="ECO:0000256" key="27">
    <source>
        <dbReference type="ARBA" id="ARBA00023242"/>
    </source>
</evidence>
<evidence type="ECO:0000256" key="36">
    <source>
        <dbReference type="ARBA" id="ARBA00057243"/>
    </source>
</evidence>
<dbReference type="Proteomes" id="UP000000689">
    <property type="component" value="Chromosome 4"/>
</dbReference>
<evidence type="ECO:0000256" key="18">
    <source>
        <dbReference type="ARBA" id="ARBA00022840"/>
    </source>
</evidence>
<dbReference type="PROSITE" id="PS00141">
    <property type="entry name" value="ASP_PROTEASE"/>
    <property type="match status" value="1"/>
</dbReference>
<comment type="function">
    <text evidence="30">Integrase (IN) targets the VLP to the nucleus, where a subparticle preintegration complex (PIC) containing at least integrase and the newly synthesized dsDNA copy of the retrotransposon must transit the nuclear membrane. Once in the nucleus, integrase performs the integration of the dsDNA into the host genome.</text>
</comment>
<dbReference type="InterPro" id="IPR012337">
    <property type="entry name" value="RNaseH-like_sf"/>
</dbReference>
<keyword evidence="14" id="KW-0064">Aspartyl protease</keyword>
<evidence type="ECO:0000256" key="10">
    <source>
        <dbReference type="ARBA" id="ARBA00022695"/>
    </source>
</evidence>
<evidence type="ECO:0000256" key="19">
    <source>
        <dbReference type="ARBA" id="ARBA00022842"/>
    </source>
</evidence>
<dbReference type="PANTHER" id="PTHR42648:SF11">
    <property type="entry name" value="TRANSPOSON TY4-P GAG-POL POLYPROTEIN"/>
    <property type="match status" value="1"/>
</dbReference>
<evidence type="ECO:0000256" key="11">
    <source>
        <dbReference type="ARBA" id="ARBA00022722"/>
    </source>
</evidence>
<dbReference type="GO" id="GO:0004190">
    <property type="term" value="F:aspartic-type endopeptidase activity"/>
    <property type="evidence" value="ECO:0007669"/>
    <property type="project" value="UniProtKB-KW"/>
</dbReference>
<feature type="compositionally biased region" description="Low complexity" evidence="37">
    <location>
        <begin position="672"/>
        <end position="688"/>
    </location>
</feature>
<dbReference type="GO" id="GO:0004523">
    <property type="term" value="F:RNA-DNA hybrid ribonuclease activity"/>
    <property type="evidence" value="ECO:0007669"/>
    <property type="project" value="UniProtKB-EC"/>
</dbReference>
<evidence type="ECO:0000256" key="9">
    <source>
        <dbReference type="ARBA" id="ARBA00022679"/>
    </source>
</evidence>
<dbReference type="InterPro" id="IPR001969">
    <property type="entry name" value="Aspartic_peptidase_AS"/>
</dbReference>
<reference evidence="39 40" key="1">
    <citation type="journal article" date="2011" name="Proc. Natl. Acad. Sci. U.S.A.">
        <title>Evolutionary erosion of yeast sex chromosomes by mating-type switching accidents.</title>
        <authorList>
            <person name="Gordon J.L."/>
            <person name="Armisen D."/>
            <person name="Proux-Wera E."/>
            <person name="Oheigeartaigh S.S."/>
            <person name="Byrne K.P."/>
            <person name="Wolfe K.H."/>
        </authorList>
    </citation>
    <scope>NUCLEOTIDE SEQUENCE [LARGE SCALE GENOMIC DNA]</scope>
    <source>
        <strain evidence="40">ATCC 10597 / BCRC 20456 / CBS 421 / NBRC 0211 / NRRL Y-12639</strain>
    </source>
</reference>
<feature type="region of interest" description="Disordered" evidence="37">
    <location>
        <begin position="154"/>
        <end position="185"/>
    </location>
</feature>
<evidence type="ECO:0000256" key="8">
    <source>
        <dbReference type="ARBA" id="ARBA00022670"/>
    </source>
</evidence>
<evidence type="ECO:0000256" key="3">
    <source>
        <dbReference type="ARBA" id="ARBA00004123"/>
    </source>
</evidence>
<feature type="compositionally biased region" description="Basic and acidic residues" evidence="37">
    <location>
        <begin position="801"/>
        <end position="827"/>
    </location>
</feature>
<dbReference type="GO" id="GO:0006310">
    <property type="term" value="P:DNA recombination"/>
    <property type="evidence" value="ECO:0007669"/>
    <property type="project" value="UniProtKB-KW"/>
</dbReference>
<gene>
    <name evidence="39" type="primary">NDAI0D03060</name>
    <name evidence="39" type="ordered locus">NDAI_0D03060</name>
</gene>
<feature type="region of interest" description="Disordered" evidence="37">
    <location>
        <begin position="662"/>
        <end position="834"/>
    </location>
</feature>
<dbReference type="KEGG" id="ndi:NDAI_0D03060"/>
<evidence type="ECO:0000256" key="1">
    <source>
        <dbReference type="ARBA" id="ARBA00000077"/>
    </source>
</evidence>
<evidence type="ECO:0000256" key="5">
    <source>
        <dbReference type="ARBA" id="ARBA00022490"/>
    </source>
</evidence>
<dbReference type="EMBL" id="HE580270">
    <property type="protein sequence ID" value="CCD24620.1"/>
    <property type="molecule type" value="Genomic_DNA"/>
</dbReference>
<protein>
    <recommendedName>
        <fullName evidence="31">Gag-Pol-p199</fullName>
    </recommendedName>
    <alternativeName>
        <fullName evidence="32">TY1A-TY1B</fullName>
    </alternativeName>
    <alternativeName>
        <fullName evidence="33">p190</fullName>
    </alternativeName>
</protein>
<feature type="compositionally biased region" description="Polar residues" evidence="37">
    <location>
        <begin position="159"/>
        <end position="168"/>
    </location>
</feature>
<dbReference type="GO" id="GO:0015074">
    <property type="term" value="P:DNA integration"/>
    <property type="evidence" value="ECO:0007669"/>
    <property type="project" value="UniProtKB-KW"/>
</dbReference>
<dbReference type="InterPro" id="IPR054722">
    <property type="entry name" value="PolX-like_BBD"/>
</dbReference>
<dbReference type="SUPFAM" id="SSF56672">
    <property type="entry name" value="DNA/RNA polymerases"/>
    <property type="match status" value="1"/>
</dbReference>
<keyword evidence="5" id="KW-0963">Cytoplasm</keyword>
<evidence type="ECO:0000256" key="31">
    <source>
        <dbReference type="ARBA" id="ARBA00030524"/>
    </source>
</evidence>
<name>G0WA09_NAUDC</name>
<dbReference type="GO" id="GO:0005737">
    <property type="term" value="C:cytoplasm"/>
    <property type="evidence" value="ECO:0007669"/>
    <property type="project" value="UniProtKB-SubCell"/>
</dbReference>
<dbReference type="Pfam" id="PF07727">
    <property type="entry name" value="RVT_2"/>
    <property type="match status" value="1"/>
</dbReference>
<evidence type="ECO:0000256" key="20">
    <source>
        <dbReference type="ARBA" id="ARBA00022884"/>
    </source>
</evidence>
<dbReference type="Gene3D" id="3.30.420.10">
    <property type="entry name" value="Ribonuclease H-like superfamily/Ribonuclease H"/>
    <property type="match status" value="1"/>
</dbReference>
<dbReference type="GO" id="GO:0006508">
    <property type="term" value="P:proteolysis"/>
    <property type="evidence" value="ECO:0007669"/>
    <property type="project" value="UniProtKB-KW"/>
</dbReference>
<evidence type="ECO:0000256" key="30">
    <source>
        <dbReference type="ARBA" id="ARBA00025615"/>
    </source>
</evidence>
<evidence type="ECO:0000256" key="2">
    <source>
        <dbReference type="ARBA" id="ARBA00002180"/>
    </source>
</evidence>
<dbReference type="InterPro" id="IPR039537">
    <property type="entry name" value="Retrotran_Ty1/copia-like"/>
</dbReference>
<dbReference type="eggNOG" id="KOG0017">
    <property type="taxonomic scope" value="Eukaryota"/>
</dbReference>
<dbReference type="InterPro" id="IPR001584">
    <property type="entry name" value="Integrase_cat-core"/>
</dbReference>
<comment type="catalytic activity">
    <reaction evidence="35">
        <text>DNA(n) + a 2'-deoxyribonucleoside 5'-triphosphate = DNA(n+1) + diphosphate</text>
        <dbReference type="Rhea" id="RHEA:22508"/>
        <dbReference type="Rhea" id="RHEA-COMP:17339"/>
        <dbReference type="Rhea" id="RHEA-COMP:17340"/>
        <dbReference type="ChEBI" id="CHEBI:33019"/>
        <dbReference type="ChEBI" id="CHEBI:61560"/>
        <dbReference type="ChEBI" id="CHEBI:173112"/>
        <dbReference type="EC" id="2.7.7.7"/>
    </reaction>
</comment>